<dbReference type="Gene3D" id="3.40.50.12580">
    <property type="match status" value="1"/>
</dbReference>
<evidence type="ECO:0000256" key="3">
    <source>
        <dbReference type="ARBA" id="ARBA00022475"/>
    </source>
</evidence>
<evidence type="ECO:0000256" key="1">
    <source>
        <dbReference type="ARBA" id="ARBA00004202"/>
    </source>
</evidence>
<dbReference type="Gene3D" id="3.40.50.11820">
    <property type="match status" value="1"/>
</dbReference>
<sequence length="415" mass="49028">MKTNLFTSLLKKCIYGLSWFFPRQGNKAVFGCYKNLFADNSKYLYLHWHKNKFMHVIWISGDASLVNALRKKGFIAYERWSLEGVYHALTARFYIYNSYIGDVNQWFASGSIKINLWHGSPLKRIEFDIDHGPLAHKYQSNSYWQKTWHSLLYHQEYVRPQLMLSPSPLVDRLFCSAFRLQKKQLLSCGNPRTDFYRRYPDKCQSINSKPDGTSYKKVILYAPSWRDANLSNTETVQSPYEKAFNWGVLSQFLVNSDCLFLLRLHPNERHYAKHFSAYPNVRDISSWEDVYGILHQVDLLLTDYSSLFIDVLPLNIPIVFYLFDHESYIKNSRNCYEYSQCLPQAGLIAYGFEELINILKNNTSKKQTETLHLAYTQLQKLYWQEMNEHSDCFELLERYICRRNLLKSPLNTQIS</sequence>
<keyword evidence="8" id="KW-1185">Reference proteome</keyword>
<keyword evidence="3" id="KW-1003">Cell membrane</keyword>
<dbReference type="Proteomes" id="UP001249505">
    <property type="component" value="Unassembled WGS sequence"/>
</dbReference>
<evidence type="ECO:0000256" key="5">
    <source>
        <dbReference type="ARBA" id="ARBA00022944"/>
    </source>
</evidence>
<evidence type="ECO:0000256" key="4">
    <source>
        <dbReference type="ARBA" id="ARBA00022679"/>
    </source>
</evidence>
<dbReference type="SUPFAM" id="SSF53756">
    <property type="entry name" value="UDP-Glycosyltransferase/glycogen phosphorylase"/>
    <property type="match status" value="1"/>
</dbReference>
<dbReference type="PANTHER" id="PTHR37316:SF3">
    <property type="entry name" value="TEICHOIC ACID GLYCEROL-PHOSPHATE TRANSFERASE"/>
    <property type="match status" value="1"/>
</dbReference>
<name>A0ABU3G1T8_9GAMM</name>
<dbReference type="InterPro" id="IPR007554">
    <property type="entry name" value="Glycerophosphate_synth"/>
</dbReference>
<dbReference type="PANTHER" id="PTHR37316">
    <property type="entry name" value="TEICHOIC ACID GLYCEROL-PHOSPHATE PRIMASE"/>
    <property type="match status" value="1"/>
</dbReference>
<reference evidence="7 8" key="1">
    <citation type="submission" date="2023-07" db="EMBL/GenBank/DDBJ databases">
        <title>Novel Shewanella species isolated from Baltic Sea sediments.</title>
        <authorList>
            <person name="Martin-Rodriguez A.J."/>
        </authorList>
    </citation>
    <scope>NUCLEOTIDE SEQUENCE [LARGE SCALE GENOMIC DNA]</scope>
    <source>
        <strain evidence="7 8">SP2S1-2</strain>
    </source>
</reference>
<proteinExistence type="inferred from homology"/>
<dbReference type="EMBL" id="JAUOES010000017">
    <property type="protein sequence ID" value="MDT3281588.1"/>
    <property type="molecule type" value="Genomic_DNA"/>
</dbReference>
<evidence type="ECO:0000313" key="8">
    <source>
        <dbReference type="Proteomes" id="UP001249505"/>
    </source>
</evidence>
<dbReference type="InterPro" id="IPR043149">
    <property type="entry name" value="TagF_N"/>
</dbReference>
<keyword evidence="5" id="KW-0777">Teichoic acid biosynthesis</keyword>
<organism evidence="7 8">
    <name type="scientific">Shewanella scandinavica</name>
    <dbReference type="NCBI Taxonomy" id="3063538"/>
    <lineage>
        <taxon>Bacteria</taxon>
        <taxon>Pseudomonadati</taxon>
        <taxon>Pseudomonadota</taxon>
        <taxon>Gammaproteobacteria</taxon>
        <taxon>Alteromonadales</taxon>
        <taxon>Shewanellaceae</taxon>
        <taxon>Shewanella</taxon>
    </lineage>
</organism>
<comment type="subcellular location">
    <subcellularLocation>
        <location evidence="1">Cell membrane</location>
        <topology evidence="1">Peripheral membrane protein</topology>
    </subcellularLocation>
</comment>
<dbReference type="Pfam" id="PF04464">
    <property type="entry name" value="Glyphos_transf"/>
    <property type="match status" value="1"/>
</dbReference>
<comment type="caution">
    <text evidence="7">The sequence shown here is derived from an EMBL/GenBank/DDBJ whole genome shotgun (WGS) entry which is preliminary data.</text>
</comment>
<keyword evidence="6" id="KW-0472">Membrane</keyword>
<dbReference type="InterPro" id="IPR051612">
    <property type="entry name" value="Teichoic_Acid_Biosynth"/>
</dbReference>
<accession>A0ABU3G1T8</accession>
<comment type="similarity">
    <text evidence="2">Belongs to the CDP-glycerol glycerophosphotransferase family.</text>
</comment>
<protein>
    <submittedName>
        <fullName evidence="7">CDP-glycerol--glycerophosphate glycerophosphotransferase</fullName>
    </submittedName>
</protein>
<evidence type="ECO:0000256" key="6">
    <source>
        <dbReference type="ARBA" id="ARBA00023136"/>
    </source>
</evidence>
<evidence type="ECO:0000313" key="7">
    <source>
        <dbReference type="EMBL" id="MDT3281588.1"/>
    </source>
</evidence>
<dbReference type="InterPro" id="IPR043148">
    <property type="entry name" value="TagF_C"/>
</dbReference>
<evidence type="ECO:0000256" key="2">
    <source>
        <dbReference type="ARBA" id="ARBA00010488"/>
    </source>
</evidence>
<dbReference type="RefSeq" id="WP_006083675.1">
    <property type="nucleotide sequence ID" value="NZ_JAUOES010000017.1"/>
</dbReference>
<gene>
    <name evidence="7" type="ORF">Q4Q50_14990</name>
</gene>
<keyword evidence="4" id="KW-0808">Transferase</keyword>